<name>A0A0E3PQX1_9EURY</name>
<evidence type="ECO:0000256" key="2">
    <source>
        <dbReference type="ARBA" id="ARBA00012957"/>
    </source>
</evidence>
<dbReference type="AlphaFoldDB" id="A0A0E3PQX1"/>
<keyword evidence="5 6" id="KW-0067">ATP-binding</keyword>
<dbReference type="Proteomes" id="UP000033123">
    <property type="component" value="Chromosome"/>
</dbReference>
<accession>A0A0E3PQX1</accession>
<gene>
    <name evidence="8" type="ORF">MSSAC_3192</name>
</gene>
<evidence type="ECO:0000256" key="6">
    <source>
        <dbReference type="PROSITE-ProRule" id="PRU00409"/>
    </source>
</evidence>
<evidence type="ECO:0000256" key="4">
    <source>
        <dbReference type="ARBA" id="ARBA00022741"/>
    </source>
</evidence>
<dbReference type="HOGENOM" id="CLU_063044_1_0_2"/>
<dbReference type="PANTHER" id="PTHR43334">
    <property type="entry name" value="ACETATE--COA LIGASE [ADP-FORMING]"/>
    <property type="match status" value="1"/>
</dbReference>
<evidence type="ECO:0000313" key="8">
    <source>
        <dbReference type="EMBL" id="AKB37782.1"/>
    </source>
</evidence>
<dbReference type="FunFam" id="3.30.1490.20:FF:000020">
    <property type="entry name" value="Protein lysine acetyltransferase"/>
    <property type="match status" value="1"/>
</dbReference>
<dbReference type="PANTHER" id="PTHR43334:SF1">
    <property type="entry name" value="3-HYDROXYPROPIONATE--COA LIGASE [ADP-FORMING]"/>
    <property type="match status" value="1"/>
</dbReference>
<evidence type="ECO:0000256" key="5">
    <source>
        <dbReference type="ARBA" id="ARBA00022840"/>
    </source>
</evidence>
<dbReference type="InterPro" id="IPR011761">
    <property type="entry name" value="ATP-grasp"/>
</dbReference>
<organism evidence="8 9">
    <name type="scientific">Methanosarcina siciliae C2J</name>
    <dbReference type="NCBI Taxonomy" id="1434118"/>
    <lineage>
        <taxon>Archaea</taxon>
        <taxon>Methanobacteriati</taxon>
        <taxon>Methanobacteriota</taxon>
        <taxon>Stenosarchaea group</taxon>
        <taxon>Methanomicrobia</taxon>
        <taxon>Methanosarcinales</taxon>
        <taxon>Methanosarcinaceae</taxon>
        <taxon>Methanosarcina</taxon>
    </lineage>
</organism>
<dbReference type="PROSITE" id="PS50975">
    <property type="entry name" value="ATP_GRASP"/>
    <property type="match status" value="1"/>
</dbReference>
<proteinExistence type="predicted"/>
<dbReference type="SUPFAM" id="SSF56059">
    <property type="entry name" value="Glutathione synthetase ATP-binding domain-like"/>
    <property type="match status" value="1"/>
</dbReference>
<dbReference type="GO" id="GO:0046872">
    <property type="term" value="F:metal ion binding"/>
    <property type="evidence" value="ECO:0007669"/>
    <property type="project" value="InterPro"/>
</dbReference>
<dbReference type="InterPro" id="IPR051538">
    <property type="entry name" value="Acyl-CoA_Synth/Transferase"/>
</dbReference>
<dbReference type="Gene3D" id="3.30.470.20">
    <property type="entry name" value="ATP-grasp fold, B domain"/>
    <property type="match status" value="1"/>
</dbReference>
<dbReference type="EC" id="6.2.1.13" evidence="2"/>
<keyword evidence="4 6" id="KW-0547">Nucleotide-binding</keyword>
<evidence type="ECO:0000256" key="3">
    <source>
        <dbReference type="ARBA" id="ARBA00022598"/>
    </source>
</evidence>
<dbReference type="STRING" id="1434118.MSSAC_3192"/>
<dbReference type="PATRIC" id="fig|1434118.4.peg.4131"/>
<evidence type="ECO:0000313" key="9">
    <source>
        <dbReference type="Proteomes" id="UP000033123"/>
    </source>
</evidence>
<sequence>MDFSGLVSRKRETSLALIPRNPEFYNLYMKFILLINNYPEGYLMTMKHVDLSLSEFCPDRVLAAEILRAAREAERCTLGLESFGILKAYGIPAVRTAFTKTEEEAFGVAEEIGYPLVMKVVSPQISHKSDVGGIRLSLENGDEVRAAYRDMMENIPEKRPDAVLEGVQLQQMLSGGKEVIIGMVQDPTFGPMLMFGLGGVYVEILKDVQFAIAPVDEEEARGMVTGIKTYPLLAGARGEKPSDIDALIDAILRVSRLVCDFPEIEEFEINPMMVLEEGKGAFAVDMRLKLKKN</sequence>
<dbReference type="Pfam" id="PF13549">
    <property type="entry name" value="ATP-grasp_5"/>
    <property type="match status" value="1"/>
</dbReference>
<feature type="domain" description="ATP-grasp" evidence="7">
    <location>
        <begin position="83"/>
        <end position="119"/>
    </location>
</feature>
<dbReference type="KEGG" id="msj:MSSAC_3192"/>
<evidence type="ECO:0000256" key="1">
    <source>
        <dbReference type="ARBA" id="ARBA00001619"/>
    </source>
</evidence>
<dbReference type="GO" id="GO:0043758">
    <property type="term" value="F:acetate-CoA ligase (ADP-forming) activity"/>
    <property type="evidence" value="ECO:0007669"/>
    <property type="project" value="UniProtKB-EC"/>
</dbReference>
<dbReference type="InterPro" id="IPR013815">
    <property type="entry name" value="ATP_grasp_subdomain_1"/>
</dbReference>
<dbReference type="GO" id="GO:0005524">
    <property type="term" value="F:ATP binding"/>
    <property type="evidence" value="ECO:0007669"/>
    <property type="project" value="UniProtKB-UniRule"/>
</dbReference>
<dbReference type="Gene3D" id="3.30.1490.20">
    <property type="entry name" value="ATP-grasp fold, A domain"/>
    <property type="match status" value="1"/>
</dbReference>
<reference evidence="8 9" key="1">
    <citation type="submission" date="2014-07" db="EMBL/GenBank/DDBJ databases">
        <title>Methanogenic archaea and the global carbon cycle.</title>
        <authorList>
            <person name="Henriksen J.R."/>
            <person name="Luke J."/>
            <person name="Reinhart S."/>
            <person name="Benedict M.N."/>
            <person name="Youngblut N.D."/>
            <person name="Metcalf M.E."/>
            <person name="Whitaker R.J."/>
            <person name="Metcalf W.W."/>
        </authorList>
    </citation>
    <scope>NUCLEOTIDE SEQUENCE [LARGE SCALE GENOMIC DNA]</scope>
    <source>
        <strain evidence="8 9">C2J</strain>
    </source>
</reference>
<comment type="catalytic activity">
    <reaction evidence="1">
        <text>acetate + ATP + CoA = acetyl-CoA + ADP + phosphate</text>
        <dbReference type="Rhea" id="RHEA:15081"/>
        <dbReference type="ChEBI" id="CHEBI:30089"/>
        <dbReference type="ChEBI" id="CHEBI:30616"/>
        <dbReference type="ChEBI" id="CHEBI:43474"/>
        <dbReference type="ChEBI" id="CHEBI:57287"/>
        <dbReference type="ChEBI" id="CHEBI:57288"/>
        <dbReference type="ChEBI" id="CHEBI:456216"/>
        <dbReference type="EC" id="6.2.1.13"/>
    </reaction>
</comment>
<dbReference type="EMBL" id="CP009508">
    <property type="protein sequence ID" value="AKB37782.1"/>
    <property type="molecule type" value="Genomic_DNA"/>
</dbReference>
<protein>
    <recommendedName>
        <fullName evidence="2">acetate--CoA ligase (ADP-forming)</fullName>
        <ecNumber evidence="2">6.2.1.13</ecNumber>
    </recommendedName>
</protein>
<keyword evidence="3" id="KW-0436">Ligase</keyword>
<evidence type="ECO:0000259" key="7">
    <source>
        <dbReference type="PROSITE" id="PS50975"/>
    </source>
</evidence>